<dbReference type="Pfam" id="PF08818">
    <property type="entry name" value="DUF1801"/>
    <property type="match status" value="1"/>
</dbReference>
<evidence type="ECO:0000259" key="1">
    <source>
        <dbReference type="Pfam" id="PF08818"/>
    </source>
</evidence>
<dbReference type="SUPFAM" id="SSF159888">
    <property type="entry name" value="YdhG-like"/>
    <property type="match status" value="1"/>
</dbReference>
<dbReference type="EMBL" id="SNYC01000003">
    <property type="protein sequence ID" value="TDQ10923.1"/>
    <property type="molecule type" value="Genomic_DNA"/>
</dbReference>
<dbReference type="OrthoDB" id="5951444at2"/>
<accession>A0A4V3D1F8</accession>
<proteinExistence type="predicted"/>
<evidence type="ECO:0000313" key="2">
    <source>
        <dbReference type="EMBL" id="TDQ10923.1"/>
    </source>
</evidence>
<name>A0A4V3D1F8_9SPHI</name>
<organism evidence="2 3">
    <name type="scientific">Pedobacter metabolipauper</name>
    <dbReference type="NCBI Taxonomy" id="425513"/>
    <lineage>
        <taxon>Bacteria</taxon>
        <taxon>Pseudomonadati</taxon>
        <taxon>Bacteroidota</taxon>
        <taxon>Sphingobacteriia</taxon>
        <taxon>Sphingobacteriales</taxon>
        <taxon>Sphingobacteriaceae</taxon>
        <taxon>Pedobacter</taxon>
    </lineage>
</organism>
<evidence type="ECO:0000313" key="3">
    <source>
        <dbReference type="Proteomes" id="UP000295620"/>
    </source>
</evidence>
<sequence length="144" mass="16295">MATNKTFETTSSVTDFINSVTDETKRNDCFKIIEIFTSQTGLAPKMWGSSIVGFGSYHYKYESGHEGDAPLAGFSPRKNAIVFYMAPDFEEKEELLQIFGKHKQGKGCIYINKLNDINIEILKKMIKVSVNKMKTYDTRTSSNP</sequence>
<dbReference type="Gene3D" id="3.90.1150.200">
    <property type="match status" value="1"/>
</dbReference>
<dbReference type="RefSeq" id="WP_133574047.1">
    <property type="nucleotide sequence ID" value="NZ_SNYC01000003.1"/>
</dbReference>
<comment type="caution">
    <text evidence="2">The sequence shown here is derived from an EMBL/GenBank/DDBJ whole genome shotgun (WGS) entry which is preliminary data.</text>
</comment>
<gene>
    <name evidence="2" type="ORF">ATK78_0031</name>
</gene>
<reference evidence="2 3" key="1">
    <citation type="submission" date="2019-03" db="EMBL/GenBank/DDBJ databases">
        <title>Genomic Encyclopedia of Archaeal and Bacterial Type Strains, Phase II (KMG-II): from individual species to whole genera.</title>
        <authorList>
            <person name="Goeker M."/>
        </authorList>
    </citation>
    <scope>NUCLEOTIDE SEQUENCE [LARGE SCALE GENOMIC DNA]</scope>
    <source>
        <strain evidence="2 3">DSM 19035</strain>
    </source>
</reference>
<protein>
    <submittedName>
        <fullName evidence="2">Uncharacterized protein DUF1801</fullName>
    </submittedName>
</protein>
<dbReference type="InterPro" id="IPR014922">
    <property type="entry name" value="YdhG-like"/>
</dbReference>
<dbReference type="AlphaFoldDB" id="A0A4V3D1F8"/>
<dbReference type="Proteomes" id="UP000295620">
    <property type="component" value="Unassembled WGS sequence"/>
</dbReference>
<feature type="domain" description="YdhG-like" evidence="1">
    <location>
        <begin position="26"/>
        <end position="127"/>
    </location>
</feature>
<keyword evidence="3" id="KW-1185">Reference proteome</keyword>